<dbReference type="SUPFAM" id="SSF63829">
    <property type="entry name" value="Calcium-dependent phosphotriesterase"/>
    <property type="match status" value="1"/>
</dbReference>
<proteinExistence type="predicted"/>
<accession>A0ABQ9F0Q0</accession>
<gene>
    <name evidence="1" type="ORF">KUTeg_011431</name>
</gene>
<organism evidence="1 2">
    <name type="scientific">Tegillarca granosa</name>
    <name type="common">Malaysian cockle</name>
    <name type="synonym">Anadara granosa</name>
    <dbReference type="NCBI Taxonomy" id="220873"/>
    <lineage>
        <taxon>Eukaryota</taxon>
        <taxon>Metazoa</taxon>
        <taxon>Spiralia</taxon>
        <taxon>Lophotrochozoa</taxon>
        <taxon>Mollusca</taxon>
        <taxon>Bivalvia</taxon>
        <taxon>Autobranchia</taxon>
        <taxon>Pteriomorphia</taxon>
        <taxon>Arcoida</taxon>
        <taxon>Arcoidea</taxon>
        <taxon>Arcidae</taxon>
        <taxon>Tegillarca</taxon>
    </lineage>
</organism>
<dbReference type="Proteomes" id="UP001217089">
    <property type="component" value="Unassembled WGS sequence"/>
</dbReference>
<name>A0ABQ9F0Q0_TEGGR</name>
<evidence type="ECO:0000313" key="1">
    <source>
        <dbReference type="EMBL" id="KAJ8310986.1"/>
    </source>
</evidence>
<protein>
    <submittedName>
        <fullName evidence="1">Uncharacterized protein</fullName>
    </submittedName>
</protein>
<dbReference type="EMBL" id="JARBDR010000613">
    <property type="protein sequence ID" value="KAJ8310986.1"/>
    <property type="molecule type" value="Genomic_DNA"/>
</dbReference>
<reference evidence="1 2" key="1">
    <citation type="submission" date="2022-12" db="EMBL/GenBank/DDBJ databases">
        <title>Chromosome-level genome of Tegillarca granosa.</title>
        <authorList>
            <person name="Kim J."/>
        </authorList>
    </citation>
    <scope>NUCLEOTIDE SEQUENCE [LARGE SCALE GENOMIC DNA]</scope>
    <source>
        <strain evidence="1">Teg-2019</strain>
        <tissue evidence="1">Adductor muscle</tissue>
    </source>
</reference>
<keyword evidence="2" id="KW-1185">Reference proteome</keyword>
<comment type="caution">
    <text evidence="1">The sequence shown here is derived from an EMBL/GenBank/DDBJ whole genome shotgun (WGS) entry which is preliminary data.</text>
</comment>
<evidence type="ECO:0000313" key="2">
    <source>
        <dbReference type="Proteomes" id="UP001217089"/>
    </source>
</evidence>
<sequence length="65" mass="7712">MENSVVHVLDRDGKFIQYLITPEQGCDRPIGLDLDNHGRLWMCNYGKREIDIIKYLLYFKNIVKL</sequence>